<dbReference type="InterPro" id="IPR026045">
    <property type="entry name" value="Ferric-bd"/>
</dbReference>
<dbReference type="PANTHER" id="PTHR30006">
    <property type="entry name" value="THIAMINE-BINDING PERIPLASMIC PROTEIN-RELATED"/>
    <property type="match status" value="1"/>
</dbReference>
<dbReference type="Proteomes" id="UP000677918">
    <property type="component" value="Unassembled WGS sequence"/>
</dbReference>
<accession>A0A8J4H546</accession>
<evidence type="ECO:0000313" key="6">
    <source>
        <dbReference type="Proteomes" id="UP000677918"/>
    </source>
</evidence>
<protein>
    <submittedName>
        <fullName evidence="5">ABC transporter substrate-binding protein</fullName>
    </submittedName>
</protein>
<keyword evidence="2" id="KW-0408">Iron</keyword>
<keyword evidence="2" id="KW-0479">Metal-binding</keyword>
<dbReference type="CDD" id="cd13547">
    <property type="entry name" value="PBP2_Fbp_like_2"/>
    <property type="match status" value="1"/>
</dbReference>
<feature type="region of interest" description="Disordered" evidence="3">
    <location>
        <begin position="38"/>
        <end position="57"/>
    </location>
</feature>
<dbReference type="GO" id="GO:0046872">
    <property type="term" value="F:metal ion binding"/>
    <property type="evidence" value="ECO:0007669"/>
    <property type="project" value="UniProtKB-KW"/>
</dbReference>
<dbReference type="GO" id="GO:0015888">
    <property type="term" value="P:thiamine transport"/>
    <property type="evidence" value="ECO:0007669"/>
    <property type="project" value="TreeGrafter"/>
</dbReference>
<dbReference type="PIRSF" id="PIRSF002825">
    <property type="entry name" value="CfbpA"/>
    <property type="match status" value="1"/>
</dbReference>
<evidence type="ECO:0000256" key="3">
    <source>
        <dbReference type="SAM" id="MobiDB-lite"/>
    </source>
</evidence>
<keyword evidence="6" id="KW-1185">Reference proteome</keyword>
<dbReference type="AlphaFoldDB" id="A0A8J4H546"/>
<dbReference type="SUPFAM" id="SSF53850">
    <property type="entry name" value="Periplasmic binding protein-like II"/>
    <property type="match status" value="1"/>
</dbReference>
<feature type="chain" id="PRO_5039634666" evidence="4">
    <location>
        <begin position="29"/>
        <end position="366"/>
    </location>
</feature>
<sequence length="366" mass="38844">MEILNRKQGASKLLVAAIVLILALTACGGNQSGGGIATGTDNAGNQPQTAAQDQEGAQEMAASGSKLVVYTAGPGGVAEAIKEGFEAKTGITIEQFDGTTGKILARLEAEKNNPVADVVILASWPSGIAMKEQGLTQSYAGAANSDNLYPTWIDADKHLFGYSASALGMTYNTKLVDNPPSDWADFAGADWQGAVNIPDPSLSGSALDFISGYLNERGDEGWELFQALKNNGVALAGANKEALDPVITGAKSAVMAGVDYMAYSEIAKGEPIEIAYPISGTVINPRPSMILKDAQNVENAQKFIDYLLSDEAQEMVANAYLLPGRSDVPAHQDRTQVDEIKLLDYDWNWMTEQGPAITTEFLDLFK</sequence>
<organism evidence="5 6">
    <name type="scientific">Xylanibacillus composti</name>
    <dbReference type="NCBI Taxonomy" id="1572762"/>
    <lineage>
        <taxon>Bacteria</taxon>
        <taxon>Bacillati</taxon>
        <taxon>Bacillota</taxon>
        <taxon>Bacilli</taxon>
        <taxon>Bacillales</taxon>
        <taxon>Paenibacillaceae</taxon>
        <taxon>Xylanibacillus</taxon>
    </lineage>
</organism>
<dbReference type="PANTHER" id="PTHR30006:SF2">
    <property type="entry name" value="ABC TRANSPORTER SUBSTRATE-BINDING PROTEIN"/>
    <property type="match status" value="1"/>
</dbReference>
<dbReference type="PROSITE" id="PS51257">
    <property type="entry name" value="PROKAR_LIPOPROTEIN"/>
    <property type="match status" value="1"/>
</dbReference>
<name>A0A8J4H546_9BACL</name>
<reference evidence="5" key="1">
    <citation type="submission" date="2021-04" db="EMBL/GenBank/DDBJ databases">
        <title>Draft genome sequence of Xylanibacillus composti strain K13.</title>
        <authorList>
            <person name="Uke A."/>
            <person name="Chhe C."/>
            <person name="Baramee S."/>
            <person name="Kosugi A."/>
        </authorList>
    </citation>
    <scope>NUCLEOTIDE SEQUENCE</scope>
    <source>
        <strain evidence="5">K13</strain>
    </source>
</reference>
<gene>
    <name evidence="5" type="ORF">XYCOK13_25000</name>
</gene>
<feature type="signal peptide" evidence="4">
    <location>
        <begin position="1"/>
        <end position="28"/>
    </location>
</feature>
<dbReference type="Pfam" id="PF13343">
    <property type="entry name" value="SBP_bac_6"/>
    <property type="match status" value="1"/>
</dbReference>
<evidence type="ECO:0000256" key="4">
    <source>
        <dbReference type="SAM" id="SignalP"/>
    </source>
</evidence>
<feature type="binding site" evidence="2">
    <location>
        <position position="260"/>
    </location>
    <ligand>
        <name>Fe cation</name>
        <dbReference type="ChEBI" id="CHEBI:24875"/>
    </ligand>
</feature>
<dbReference type="GO" id="GO:0030975">
    <property type="term" value="F:thiamine binding"/>
    <property type="evidence" value="ECO:0007669"/>
    <property type="project" value="TreeGrafter"/>
</dbReference>
<feature type="compositionally biased region" description="Polar residues" evidence="3">
    <location>
        <begin position="39"/>
        <end position="52"/>
    </location>
</feature>
<dbReference type="EMBL" id="BOVK01000031">
    <property type="protein sequence ID" value="GIQ69676.1"/>
    <property type="molecule type" value="Genomic_DNA"/>
</dbReference>
<dbReference type="GO" id="GO:0030288">
    <property type="term" value="C:outer membrane-bounded periplasmic space"/>
    <property type="evidence" value="ECO:0007669"/>
    <property type="project" value="TreeGrafter"/>
</dbReference>
<dbReference type="GO" id="GO:0030976">
    <property type="term" value="F:thiamine pyrophosphate binding"/>
    <property type="evidence" value="ECO:0007669"/>
    <property type="project" value="TreeGrafter"/>
</dbReference>
<proteinExistence type="predicted"/>
<evidence type="ECO:0000256" key="2">
    <source>
        <dbReference type="PIRSR" id="PIRSR002825-1"/>
    </source>
</evidence>
<keyword evidence="1 4" id="KW-0732">Signal</keyword>
<dbReference type="Gene3D" id="3.40.190.10">
    <property type="entry name" value="Periplasmic binding protein-like II"/>
    <property type="match status" value="2"/>
</dbReference>
<dbReference type="RefSeq" id="WP_213412462.1">
    <property type="nucleotide sequence ID" value="NZ_BOVK01000031.1"/>
</dbReference>
<evidence type="ECO:0000256" key="1">
    <source>
        <dbReference type="ARBA" id="ARBA00022729"/>
    </source>
</evidence>
<comment type="caution">
    <text evidence="5">The sequence shown here is derived from an EMBL/GenBank/DDBJ whole genome shotgun (WGS) entry which is preliminary data.</text>
</comment>
<evidence type="ECO:0000313" key="5">
    <source>
        <dbReference type="EMBL" id="GIQ69676.1"/>
    </source>
</evidence>